<keyword evidence="10" id="KW-1015">Disulfide bond</keyword>
<evidence type="ECO:0000256" key="9">
    <source>
        <dbReference type="ARBA" id="ARBA00023136"/>
    </source>
</evidence>
<evidence type="ECO:0000256" key="1">
    <source>
        <dbReference type="ARBA" id="ARBA00004434"/>
    </source>
</evidence>
<evidence type="ECO:0000313" key="15">
    <source>
        <dbReference type="Proteomes" id="UP000054498"/>
    </source>
</evidence>
<dbReference type="InterPro" id="IPR005805">
    <property type="entry name" value="Rieske_Fe-S_prot_C"/>
</dbReference>
<dbReference type="GO" id="GO:0005743">
    <property type="term" value="C:mitochondrial inner membrane"/>
    <property type="evidence" value="ECO:0007669"/>
    <property type="project" value="UniProtKB-SubCell"/>
</dbReference>
<gene>
    <name evidence="14" type="ORF">MNEG_4712</name>
</gene>
<evidence type="ECO:0000259" key="13">
    <source>
        <dbReference type="PROSITE" id="PS51296"/>
    </source>
</evidence>
<evidence type="ECO:0000256" key="4">
    <source>
        <dbReference type="ARBA" id="ARBA00022714"/>
    </source>
</evidence>
<keyword evidence="3" id="KW-0812">Transmembrane</keyword>
<dbReference type="InterPro" id="IPR006317">
    <property type="entry name" value="Ubiquinol_cyt_c_Rdtase_Fe-S-su"/>
</dbReference>
<dbReference type="GO" id="GO:0016491">
    <property type="term" value="F:oxidoreductase activity"/>
    <property type="evidence" value="ECO:0007669"/>
    <property type="project" value="UniProtKB-KW"/>
</dbReference>
<keyword evidence="5" id="KW-0479">Metal-binding</keyword>
<comment type="miscellaneous">
    <text evidence="11">The Rieske protein is a high potential 2Fe-2S protein.</text>
</comment>
<keyword evidence="6" id="KW-1133">Transmembrane helix</keyword>
<accession>A0A0D2JXA2</accession>
<dbReference type="CDD" id="cd03470">
    <property type="entry name" value="Rieske_cytochrome_bc1"/>
    <property type="match status" value="1"/>
</dbReference>
<comment type="cofactor">
    <cofactor evidence="11">
        <name>[2Fe-2S] cluster</name>
        <dbReference type="ChEBI" id="CHEBI:190135"/>
    </cofactor>
    <text evidence="11">Binds 1 [2Fe-2S] cluster per subunit.</text>
</comment>
<organism evidence="14 15">
    <name type="scientific">Monoraphidium neglectum</name>
    <dbReference type="NCBI Taxonomy" id="145388"/>
    <lineage>
        <taxon>Eukaryota</taxon>
        <taxon>Viridiplantae</taxon>
        <taxon>Chlorophyta</taxon>
        <taxon>core chlorophytes</taxon>
        <taxon>Chlorophyceae</taxon>
        <taxon>CS clade</taxon>
        <taxon>Sphaeropleales</taxon>
        <taxon>Selenastraceae</taxon>
        <taxon>Monoraphidium</taxon>
    </lineage>
</organism>
<comment type="subcellular location">
    <subcellularLocation>
        <location evidence="1">Mitochondrion inner membrane</location>
        <topology evidence="1">Single-pass membrane protein</topology>
    </subcellularLocation>
</comment>
<dbReference type="PRINTS" id="PR00162">
    <property type="entry name" value="RIESKE"/>
</dbReference>
<dbReference type="Proteomes" id="UP000054498">
    <property type="component" value="Unassembled WGS sequence"/>
</dbReference>
<keyword evidence="14" id="KW-0560">Oxidoreductase</keyword>
<dbReference type="EC" id="7.1.1.8" evidence="11"/>
<evidence type="ECO:0000256" key="5">
    <source>
        <dbReference type="ARBA" id="ARBA00022723"/>
    </source>
</evidence>
<evidence type="ECO:0000313" key="14">
    <source>
        <dbReference type="EMBL" id="KIZ03243.1"/>
    </source>
</evidence>
<keyword evidence="12" id="KW-0679">Respiratory chain</keyword>
<dbReference type="GO" id="GO:0046872">
    <property type="term" value="F:metal ion binding"/>
    <property type="evidence" value="ECO:0007669"/>
    <property type="project" value="UniProtKB-KW"/>
</dbReference>
<dbReference type="GO" id="GO:0008121">
    <property type="term" value="F:quinol-cytochrome-c reductase activity"/>
    <property type="evidence" value="ECO:0007669"/>
    <property type="project" value="UniProtKB-EC"/>
</dbReference>
<evidence type="ECO:0000256" key="6">
    <source>
        <dbReference type="ARBA" id="ARBA00022989"/>
    </source>
</evidence>
<reference evidence="14 15" key="1">
    <citation type="journal article" date="2013" name="BMC Genomics">
        <title>Reconstruction of the lipid metabolism for the microalga Monoraphidium neglectum from its genome sequence reveals characteristics suitable for biofuel production.</title>
        <authorList>
            <person name="Bogen C."/>
            <person name="Al-Dilaimi A."/>
            <person name="Albersmeier A."/>
            <person name="Wichmann J."/>
            <person name="Grundmann M."/>
            <person name="Rupp O."/>
            <person name="Lauersen K.J."/>
            <person name="Blifernez-Klassen O."/>
            <person name="Kalinowski J."/>
            <person name="Goesmann A."/>
            <person name="Mussgnug J.H."/>
            <person name="Kruse O."/>
        </authorList>
    </citation>
    <scope>NUCLEOTIDE SEQUENCE [LARGE SCALE GENOMIC DNA]</scope>
    <source>
        <strain evidence="14 15">SAG 48.87</strain>
    </source>
</reference>
<comment type="catalytic activity">
    <reaction evidence="11">
        <text>a quinol + 2 Fe(III)-[cytochrome c](out) = a quinone + 2 Fe(II)-[cytochrome c](out) + 2 H(+)(out)</text>
        <dbReference type="Rhea" id="RHEA:11484"/>
        <dbReference type="Rhea" id="RHEA-COMP:10350"/>
        <dbReference type="Rhea" id="RHEA-COMP:14399"/>
        <dbReference type="ChEBI" id="CHEBI:15378"/>
        <dbReference type="ChEBI" id="CHEBI:24646"/>
        <dbReference type="ChEBI" id="CHEBI:29033"/>
        <dbReference type="ChEBI" id="CHEBI:29034"/>
        <dbReference type="ChEBI" id="CHEBI:132124"/>
        <dbReference type="EC" id="7.1.1.8"/>
    </reaction>
</comment>
<evidence type="ECO:0000256" key="3">
    <source>
        <dbReference type="ARBA" id="ARBA00022692"/>
    </source>
</evidence>
<dbReference type="SUPFAM" id="SSF81502">
    <property type="entry name" value="ISP transmembrane anchor"/>
    <property type="match status" value="1"/>
</dbReference>
<evidence type="ECO:0000256" key="12">
    <source>
        <dbReference type="RuleBase" id="RU004495"/>
    </source>
</evidence>
<dbReference type="GO" id="GO:0051537">
    <property type="term" value="F:2 iron, 2 sulfur cluster binding"/>
    <property type="evidence" value="ECO:0007669"/>
    <property type="project" value="UniProtKB-KW"/>
</dbReference>
<keyword evidence="4" id="KW-0001">2Fe-2S</keyword>
<keyword evidence="8" id="KW-0411">Iron-sulfur</keyword>
<keyword evidence="9" id="KW-0472">Membrane</keyword>
<dbReference type="FunFam" id="2.102.10.10:FF:000001">
    <property type="entry name" value="Cytochrome b-c1 complex subunit Rieske, mitochondrial"/>
    <property type="match status" value="1"/>
</dbReference>
<dbReference type="PROSITE" id="PS51296">
    <property type="entry name" value="RIESKE"/>
    <property type="match status" value="1"/>
</dbReference>
<feature type="domain" description="Rieske" evidence="13">
    <location>
        <begin position="163"/>
        <end position="259"/>
    </location>
</feature>
<keyword evidence="15" id="KW-1185">Reference proteome</keyword>
<dbReference type="Pfam" id="PF00355">
    <property type="entry name" value="Rieske"/>
    <property type="match status" value="1"/>
</dbReference>
<dbReference type="SUPFAM" id="SSF50022">
    <property type="entry name" value="ISP domain"/>
    <property type="match status" value="1"/>
</dbReference>
<protein>
    <recommendedName>
        <fullName evidence="11">Cytochrome b-c1 complex subunit Rieske, mitochondrial</fullName>
        <ecNumber evidence="11">7.1.1.8</ecNumber>
    </recommendedName>
</protein>
<name>A0A0D2JXA2_9CHLO</name>
<dbReference type="Gene3D" id="2.102.10.10">
    <property type="entry name" value="Rieske [2Fe-2S] iron-sulphur domain"/>
    <property type="match status" value="1"/>
</dbReference>
<keyword evidence="11" id="KW-0249">Electron transport</keyword>
<comment type="similarity">
    <text evidence="2">Belongs to the Rieske iron-sulfur protein family.</text>
</comment>
<dbReference type="InterPro" id="IPR036922">
    <property type="entry name" value="Rieske_2Fe-2S_sf"/>
</dbReference>
<dbReference type="InterPro" id="IPR014349">
    <property type="entry name" value="Rieske_Fe-S_prot"/>
</dbReference>
<evidence type="ECO:0000256" key="7">
    <source>
        <dbReference type="ARBA" id="ARBA00023004"/>
    </source>
</evidence>
<dbReference type="AlphaFoldDB" id="A0A0D2JXA2"/>
<keyword evidence="7" id="KW-0408">Iron</keyword>
<evidence type="ECO:0000256" key="8">
    <source>
        <dbReference type="ARBA" id="ARBA00023014"/>
    </source>
</evidence>
<dbReference type="EMBL" id="KK100887">
    <property type="protein sequence ID" value="KIZ03243.1"/>
    <property type="molecule type" value="Genomic_DNA"/>
</dbReference>
<dbReference type="InterPro" id="IPR017941">
    <property type="entry name" value="Rieske_2Fe-2S"/>
</dbReference>
<evidence type="ECO:0000256" key="2">
    <source>
        <dbReference type="ARBA" id="ARBA00010651"/>
    </source>
</evidence>
<evidence type="ECO:0000256" key="10">
    <source>
        <dbReference type="ARBA" id="ARBA00023157"/>
    </source>
</evidence>
<keyword evidence="11" id="KW-0813">Transport</keyword>
<dbReference type="NCBIfam" id="TIGR01416">
    <property type="entry name" value="Rieske_proteo"/>
    <property type="match status" value="1"/>
</dbReference>
<dbReference type="RefSeq" id="XP_013902262.1">
    <property type="nucleotide sequence ID" value="XM_014046808.1"/>
</dbReference>
<dbReference type="KEGG" id="mng:MNEG_4712"/>
<dbReference type="PANTHER" id="PTHR10134">
    <property type="entry name" value="CYTOCHROME B-C1 COMPLEX SUBUNIT RIESKE, MITOCHONDRIAL"/>
    <property type="match status" value="1"/>
</dbReference>
<dbReference type="GeneID" id="25737589"/>
<keyword evidence="12" id="KW-0496">Mitochondrion</keyword>
<proteinExistence type="inferred from homology"/>
<dbReference type="OrthoDB" id="1637982at2759"/>
<sequence>MALVRRGLVGLVPRLLAQSEAAICNSGLQGVGAPSLRDEETSSSGSKWMPFRGFASEVTATSPLGLSPCDKLSVMPNHNITYDESNHKRLPPSATPGVSPAILVQAGGRFFYATAARLLALKFILSMTASADVLAMASLEVDISGIAEGDGVTVKWRGKPVFIRHRTESEIAEANGVNLAELRDPQTDSERVIDPKYLVVVGVCTHLGCVPIAGAGEYNGWFCPCHGSHYDISGRIRKGPAPTNLEVPEYRFLGDGKAIIG</sequence>
<dbReference type="STRING" id="145388.A0A0D2JXA2"/>
<evidence type="ECO:0000256" key="11">
    <source>
        <dbReference type="RuleBase" id="RU004494"/>
    </source>
</evidence>